<keyword evidence="3" id="KW-1185">Reference proteome</keyword>
<accession>A0A9P1N5W1</accession>
<keyword evidence="1" id="KW-0472">Membrane</keyword>
<sequence>MLIKKIRITYWTILIAISTLLSAVLIKHAEKFFYKTQGVLCLHLRFKISQSYQIIKSFSRFIIYVLISKFILSIGLWLLYFDIIFTQNPGEFFVYWNLLQNFETLASPICFLYSHKTFNDKIRVIAKFKSGPGTTKVQTLAGSNMMFKQTQNDYFKKLQDEWNRL</sequence>
<protein>
    <recommendedName>
        <fullName evidence="4">7TM GPCR serpentine receptor class x (Srx) domain-containing protein</fullName>
    </recommendedName>
</protein>
<feature type="transmembrane region" description="Helical" evidence="1">
    <location>
        <begin position="6"/>
        <end position="26"/>
    </location>
</feature>
<dbReference type="Proteomes" id="UP001152747">
    <property type="component" value="Unassembled WGS sequence"/>
</dbReference>
<comment type="caution">
    <text evidence="2">The sequence shown here is derived from an EMBL/GenBank/DDBJ whole genome shotgun (WGS) entry which is preliminary data.</text>
</comment>
<dbReference type="EMBL" id="CANHGI010000005">
    <property type="protein sequence ID" value="CAI5452365.1"/>
    <property type="molecule type" value="Genomic_DNA"/>
</dbReference>
<dbReference type="AlphaFoldDB" id="A0A9P1N5W1"/>
<evidence type="ECO:0008006" key="4">
    <source>
        <dbReference type="Google" id="ProtNLM"/>
    </source>
</evidence>
<organism evidence="2 3">
    <name type="scientific">Caenorhabditis angaria</name>
    <dbReference type="NCBI Taxonomy" id="860376"/>
    <lineage>
        <taxon>Eukaryota</taxon>
        <taxon>Metazoa</taxon>
        <taxon>Ecdysozoa</taxon>
        <taxon>Nematoda</taxon>
        <taxon>Chromadorea</taxon>
        <taxon>Rhabditida</taxon>
        <taxon>Rhabditina</taxon>
        <taxon>Rhabditomorpha</taxon>
        <taxon>Rhabditoidea</taxon>
        <taxon>Rhabditidae</taxon>
        <taxon>Peloderinae</taxon>
        <taxon>Caenorhabditis</taxon>
    </lineage>
</organism>
<feature type="transmembrane region" description="Helical" evidence="1">
    <location>
        <begin position="61"/>
        <end position="81"/>
    </location>
</feature>
<keyword evidence="1" id="KW-0812">Transmembrane</keyword>
<evidence type="ECO:0000313" key="2">
    <source>
        <dbReference type="EMBL" id="CAI5452365.1"/>
    </source>
</evidence>
<evidence type="ECO:0000313" key="3">
    <source>
        <dbReference type="Proteomes" id="UP001152747"/>
    </source>
</evidence>
<name>A0A9P1N5W1_9PELO</name>
<keyword evidence="1" id="KW-1133">Transmembrane helix</keyword>
<evidence type="ECO:0000256" key="1">
    <source>
        <dbReference type="SAM" id="Phobius"/>
    </source>
</evidence>
<gene>
    <name evidence="2" type="ORF">CAMP_LOCUS15002</name>
</gene>
<dbReference type="OrthoDB" id="10422557at2759"/>
<proteinExistence type="predicted"/>
<reference evidence="2" key="1">
    <citation type="submission" date="2022-11" db="EMBL/GenBank/DDBJ databases">
        <authorList>
            <person name="Kikuchi T."/>
        </authorList>
    </citation>
    <scope>NUCLEOTIDE SEQUENCE</scope>
    <source>
        <strain evidence="2">PS1010</strain>
    </source>
</reference>